<dbReference type="Gene3D" id="3.40.50.1000">
    <property type="entry name" value="HAD superfamily/HAD-like"/>
    <property type="match status" value="1"/>
</dbReference>
<dbReference type="SFLD" id="SFLDG01135">
    <property type="entry name" value="C1.5.6:_HAD__Beta-PGM__Phospha"/>
    <property type="match status" value="1"/>
</dbReference>
<organism evidence="1 2">
    <name type="scientific">Rubrobacter xylanophilus</name>
    <dbReference type="NCBI Taxonomy" id="49319"/>
    <lineage>
        <taxon>Bacteria</taxon>
        <taxon>Bacillati</taxon>
        <taxon>Actinomycetota</taxon>
        <taxon>Rubrobacteria</taxon>
        <taxon>Rubrobacterales</taxon>
        <taxon>Rubrobacteraceae</taxon>
        <taxon>Rubrobacter</taxon>
    </lineage>
</organism>
<dbReference type="Pfam" id="PF13419">
    <property type="entry name" value="HAD_2"/>
    <property type="match status" value="1"/>
</dbReference>
<dbReference type="InterPro" id="IPR050155">
    <property type="entry name" value="HAD-like_hydrolase_sf"/>
</dbReference>
<dbReference type="NCBIfam" id="TIGR01549">
    <property type="entry name" value="HAD-SF-IA-v1"/>
    <property type="match status" value="1"/>
</dbReference>
<dbReference type="SFLD" id="SFLDG01129">
    <property type="entry name" value="C1.5:_HAD__Beta-PGM__Phosphata"/>
    <property type="match status" value="1"/>
</dbReference>
<dbReference type="InterPro" id="IPR023214">
    <property type="entry name" value="HAD_sf"/>
</dbReference>
<dbReference type="InterPro" id="IPR036412">
    <property type="entry name" value="HAD-like_sf"/>
</dbReference>
<dbReference type="AlphaFoldDB" id="A0A510HIC6"/>
<proteinExistence type="predicted"/>
<dbReference type="PANTHER" id="PTHR43434">
    <property type="entry name" value="PHOSPHOGLYCOLATE PHOSPHATASE"/>
    <property type="match status" value="1"/>
</dbReference>
<evidence type="ECO:0000313" key="1">
    <source>
        <dbReference type="EMBL" id="BBL79668.1"/>
    </source>
</evidence>
<dbReference type="GO" id="GO:0006281">
    <property type="term" value="P:DNA repair"/>
    <property type="evidence" value="ECO:0007669"/>
    <property type="project" value="TreeGrafter"/>
</dbReference>
<dbReference type="PANTHER" id="PTHR43434:SF26">
    <property type="entry name" value="PYROPHOSPHATASE PPAX"/>
    <property type="match status" value="1"/>
</dbReference>
<dbReference type="SFLD" id="SFLDS00003">
    <property type="entry name" value="Haloacid_Dehalogenase"/>
    <property type="match status" value="1"/>
</dbReference>
<name>A0A510HIC6_9ACTN</name>
<dbReference type="GO" id="GO:0005829">
    <property type="term" value="C:cytosol"/>
    <property type="evidence" value="ECO:0007669"/>
    <property type="project" value="TreeGrafter"/>
</dbReference>
<gene>
    <name evidence="1" type="ORF">RxyAA322_15220</name>
</gene>
<dbReference type="InterPro" id="IPR006439">
    <property type="entry name" value="HAD-SF_hydro_IA"/>
</dbReference>
<dbReference type="Gene3D" id="1.10.150.240">
    <property type="entry name" value="Putative phosphatase, domain 2"/>
    <property type="match status" value="1"/>
</dbReference>
<protein>
    <submittedName>
        <fullName evidence="1">Haloacid dehalogenase</fullName>
    </submittedName>
</protein>
<dbReference type="RefSeq" id="WP_172620741.1">
    <property type="nucleotide sequence ID" value="NZ_AP019791.1"/>
</dbReference>
<dbReference type="GO" id="GO:0008967">
    <property type="term" value="F:phosphoglycolate phosphatase activity"/>
    <property type="evidence" value="ECO:0007669"/>
    <property type="project" value="TreeGrafter"/>
</dbReference>
<dbReference type="PRINTS" id="PR00413">
    <property type="entry name" value="HADHALOGNASE"/>
</dbReference>
<sequence length="221" mass="24529">MRLEVALFDFDGTLVDTTELIHQSMRHAVREVLGRELPREVLLANVGQPLPRQMELLDPGRAAELLEVYREHNHTHHDDLIREFPGVEEALRRLTESGVRLAVVTSKRRVAVEMALRLFPWLGELVEHFVTMEDTSRHKPDPEPLLRALELLGARPGEAAYVGDSPFDVAAAKAAGIRSVAVGWGAFPEAALRAADPDHLVPGVPEAAELLLSLRRKKSLS</sequence>
<evidence type="ECO:0000313" key="2">
    <source>
        <dbReference type="Proteomes" id="UP000318065"/>
    </source>
</evidence>
<dbReference type="NCBIfam" id="TIGR01509">
    <property type="entry name" value="HAD-SF-IA-v3"/>
    <property type="match status" value="1"/>
</dbReference>
<keyword evidence="2" id="KW-1185">Reference proteome</keyword>
<dbReference type="InterPro" id="IPR023198">
    <property type="entry name" value="PGP-like_dom2"/>
</dbReference>
<dbReference type="InterPro" id="IPR041492">
    <property type="entry name" value="HAD_2"/>
</dbReference>
<dbReference type="EMBL" id="AP019791">
    <property type="protein sequence ID" value="BBL79668.1"/>
    <property type="molecule type" value="Genomic_DNA"/>
</dbReference>
<dbReference type="SUPFAM" id="SSF56784">
    <property type="entry name" value="HAD-like"/>
    <property type="match status" value="1"/>
</dbReference>
<accession>A0A510HIC6</accession>
<reference evidence="1" key="1">
    <citation type="journal article" date="2019" name="Microbiol. Resour. Announc.">
        <title>Complete Genome Sequence of Rubrobacter xylanophilus Strain AA3-22, Isolated from Arima Onsen in Japan.</title>
        <authorList>
            <person name="Tomariguchi N."/>
            <person name="Miyazaki K."/>
        </authorList>
    </citation>
    <scope>NUCLEOTIDE SEQUENCE [LARGE SCALE GENOMIC DNA]</scope>
    <source>
        <strain evidence="1">AA3-22</strain>
    </source>
</reference>
<dbReference type="Proteomes" id="UP000318065">
    <property type="component" value="Chromosome"/>
</dbReference>